<dbReference type="InterPro" id="IPR043502">
    <property type="entry name" value="DNA/RNA_pol_sf"/>
</dbReference>
<keyword evidence="4" id="KW-1185">Reference proteome</keyword>
<organism evidence="3 4">
    <name type="scientific">Labeo rohita</name>
    <name type="common">Indian major carp</name>
    <name type="synonym">Cyprinus rohita</name>
    <dbReference type="NCBI Taxonomy" id="84645"/>
    <lineage>
        <taxon>Eukaryota</taxon>
        <taxon>Metazoa</taxon>
        <taxon>Chordata</taxon>
        <taxon>Craniata</taxon>
        <taxon>Vertebrata</taxon>
        <taxon>Euteleostomi</taxon>
        <taxon>Actinopterygii</taxon>
        <taxon>Neopterygii</taxon>
        <taxon>Teleostei</taxon>
        <taxon>Ostariophysi</taxon>
        <taxon>Cypriniformes</taxon>
        <taxon>Cyprinidae</taxon>
        <taxon>Labeoninae</taxon>
        <taxon>Labeonini</taxon>
        <taxon>Labeo</taxon>
    </lineage>
</organism>
<feature type="region of interest" description="Disordered" evidence="2">
    <location>
        <begin position="107"/>
        <end position="147"/>
    </location>
</feature>
<accession>A0ABQ8LKJ9</accession>
<name>A0ABQ8LKJ9_LABRO</name>
<evidence type="ECO:0000256" key="1">
    <source>
        <dbReference type="ARBA" id="ARBA00023125"/>
    </source>
</evidence>
<protein>
    <submittedName>
        <fullName evidence="3">Enzymatic polyprotein</fullName>
    </submittedName>
</protein>
<reference evidence="3 4" key="1">
    <citation type="submission" date="2022-01" db="EMBL/GenBank/DDBJ databases">
        <title>A high-quality chromosome-level genome assembly of rohu carp, Labeo rohita.</title>
        <authorList>
            <person name="Arick M.A. II"/>
            <person name="Hsu C.-Y."/>
            <person name="Magbanua Z."/>
            <person name="Pechanova O."/>
            <person name="Grover C."/>
            <person name="Miller E."/>
            <person name="Thrash A."/>
            <person name="Ezzel L."/>
            <person name="Alam S."/>
            <person name="Benzie J."/>
            <person name="Hamilton M."/>
            <person name="Karsi A."/>
            <person name="Lawrence M.L."/>
            <person name="Peterson D.G."/>
        </authorList>
    </citation>
    <scope>NUCLEOTIDE SEQUENCE [LARGE SCALE GENOMIC DNA]</scope>
    <source>
        <strain evidence="4">BAU-BD-2019</strain>
        <tissue evidence="3">Blood</tissue>
    </source>
</reference>
<proteinExistence type="predicted"/>
<evidence type="ECO:0000256" key="2">
    <source>
        <dbReference type="SAM" id="MobiDB-lite"/>
    </source>
</evidence>
<dbReference type="PANTHER" id="PTHR33066:SF2">
    <property type="entry name" value="FILAGGRIN-2-LIKE"/>
    <property type="match status" value="1"/>
</dbReference>
<feature type="compositionally biased region" description="Low complexity" evidence="2">
    <location>
        <begin position="110"/>
        <end position="128"/>
    </location>
</feature>
<feature type="compositionally biased region" description="Polar residues" evidence="2">
    <location>
        <begin position="354"/>
        <end position="363"/>
    </location>
</feature>
<gene>
    <name evidence="3" type="ORF">H4Q32_019202</name>
</gene>
<dbReference type="InterPro" id="IPR010998">
    <property type="entry name" value="Integrase_recombinase_N"/>
</dbReference>
<dbReference type="CDD" id="cd09275">
    <property type="entry name" value="RNase_HI_RT_DIRS1"/>
    <property type="match status" value="1"/>
</dbReference>
<dbReference type="Proteomes" id="UP000830375">
    <property type="component" value="Unassembled WGS sequence"/>
</dbReference>
<feature type="compositionally biased region" description="Low complexity" evidence="2">
    <location>
        <begin position="364"/>
        <end position="376"/>
    </location>
</feature>
<feature type="compositionally biased region" description="Polar residues" evidence="2">
    <location>
        <begin position="133"/>
        <end position="146"/>
    </location>
</feature>
<dbReference type="SUPFAM" id="SSF56672">
    <property type="entry name" value="DNA/RNA polymerases"/>
    <property type="match status" value="1"/>
</dbReference>
<dbReference type="PANTHER" id="PTHR33066">
    <property type="entry name" value="INTEGRASE_SAM-LIKE_N DOMAIN-CONTAINING PROTEIN"/>
    <property type="match status" value="1"/>
</dbReference>
<comment type="caution">
    <text evidence="3">The sequence shown here is derived from an EMBL/GenBank/DDBJ whole genome shotgun (WGS) entry which is preliminary data.</text>
</comment>
<keyword evidence="1" id="KW-0238">DNA-binding</keyword>
<evidence type="ECO:0000313" key="4">
    <source>
        <dbReference type="Proteomes" id="UP000830375"/>
    </source>
</evidence>
<dbReference type="EMBL" id="JACTAM010000021">
    <property type="protein sequence ID" value="KAI2651174.1"/>
    <property type="molecule type" value="Genomic_DNA"/>
</dbReference>
<feature type="region of interest" description="Disordered" evidence="2">
    <location>
        <begin position="350"/>
        <end position="398"/>
    </location>
</feature>
<sequence>MSKAKHKTDKSKPRYKPCVPPCSRFIPSGDTHSLCVVCLGADHAESALEGANCPHCERLPLRALRSRKALFKEGAFISVPRGSGPASAEAEWQLHSWGSQLDLLEGMETGEPLSPSSPSRSGACSQGSEARSAVSSPPGTASTLRISSSSKVESECVEVAPHSPQYEELLEVVTRVAVSITPEPAPTEVSRSWGKPFSARLFVPTSDYYGNVAGTTECGYRAIPRVEQTLASYLTPEAASSLKAPVLPSKLLRTTSALVETAPLRATKETARAIGRSMASMVAVERHLWLTLSDMKEKHRVFLLDAPLAPSGLFSDAVNSVVDRYQEARKQVVAFQRFLPRRVLALGAAGLEQPQPSTSSSYRASQKQSVASQAAPQRDRDQRRSKSGASKPRPDLRVMLKAKKSSTECALRKPSCAPCRCSRTQWSPASPYLSLYRPAMQWGAESLEQLVRSVPAGVPLQGTELAVHTNPEASLKRLVLLVDYLAAWKLLPNVSAWVLRTVERGNCIQLGAPPPTFNGVFPTVVSPEQGLVMEQEVEVEGHRGGPSSRQGVRVLQLVLHCSEEGWRPAFHFRSETTELFSFEVEVQNADYQSSGVTNQVRGLVCDDRSRRCLLPRLHPSSTQEVPEVCFQGRSIPILGSSIWPSTLPPHFHEFLCQGPVLGAPCRRVTLATDASLTGWGSVMSGHPARGLWSGRHLTWHINCLEMLAVFRALKHFLPDLIGCHVLFRTDNTAVVYYINHQGGLRSRPLYKLAHQILVWHPEVVKQIWRVFGQAQVDLFATQENAQCPDWYSLTHPAPLGLDAMVQTWPRLRLYAFPPDRSAPGSSEESAPGRGQSYFSSPVLAGPSLVLGPDFPPRRLSMGDSHQEGSPLSGGEAPSSTLHPLPELWKAPSTRKLYPLKWKLFTSWCGHCQQDPVNCPVGTVLEYLQDRFSAGLAHSTLKVYVAAIAAYHAPLGGMLVGKDPLVVCFLLRLRPPVRHRVPTWDLAVVLEALCWPPFESIEESSDHHLSIKTVLLLALTSLKRVGDPLCGPFPFRVCPWHG</sequence>
<dbReference type="Gene3D" id="1.10.150.130">
    <property type="match status" value="1"/>
</dbReference>
<feature type="region of interest" description="Disordered" evidence="2">
    <location>
        <begin position="859"/>
        <end position="884"/>
    </location>
</feature>
<evidence type="ECO:0000313" key="3">
    <source>
        <dbReference type="EMBL" id="KAI2651174.1"/>
    </source>
</evidence>
<dbReference type="SUPFAM" id="SSF47823">
    <property type="entry name" value="lambda integrase-like, N-terminal domain"/>
    <property type="match status" value="1"/>
</dbReference>